<dbReference type="GO" id="GO:0012505">
    <property type="term" value="C:endomembrane system"/>
    <property type="evidence" value="ECO:0007669"/>
    <property type="project" value="UniProtKB-ARBA"/>
</dbReference>
<reference evidence="9" key="1">
    <citation type="submission" date="2006-10" db="EMBL/GenBank/DDBJ databases">
        <authorList>
            <person name="Amadeo P."/>
            <person name="Zhao Q."/>
            <person name="Wortman J."/>
            <person name="Fraser-Liggett C."/>
            <person name="Carlton J."/>
        </authorList>
    </citation>
    <scope>NUCLEOTIDE SEQUENCE</scope>
    <source>
        <strain evidence="9">G3</strain>
    </source>
</reference>
<evidence type="ECO:0000256" key="1">
    <source>
        <dbReference type="ARBA" id="ARBA00004167"/>
    </source>
</evidence>
<dbReference type="SMR" id="A2EZK7"/>
<organism evidence="9 10">
    <name type="scientific">Trichomonas vaginalis (strain ATCC PRA-98 / G3)</name>
    <dbReference type="NCBI Taxonomy" id="412133"/>
    <lineage>
        <taxon>Eukaryota</taxon>
        <taxon>Metamonada</taxon>
        <taxon>Parabasalia</taxon>
        <taxon>Trichomonadida</taxon>
        <taxon>Trichomonadidae</taxon>
        <taxon>Trichomonas</taxon>
    </lineage>
</organism>
<evidence type="ECO:0000313" key="9">
    <source>
        <dbReference type="EMBL" id="EAY01915.1"/>
    </source>
</evidence>
<dbReference type="SMART" id="SM00397">
    <property type="entry name" value="t_SNARE"/>
    <property type="match status" value="1"/>
</dbReference>
<evidence type="ECO:0000256" key="2">
    <source>
        <dbReference type="ARBA" id="ARBA00022448"/>
    </source>
</evidence>
<dbReference type="STRING" id="5722.A2EZK7"/>
<name>A2EZK7_TRIV3</name>
<dbReference type="CDD" id="cd15841">
    <property type="entry name" value="SNARE_Qc"/>
    <property type="match status" value="1"/>
</dbReference>
<dbReference type="PANTHER" id="PTHR12791">
    <property type="entry name" value="GOLGI SNARE BET1-RELATED"/>
    <property type="match status" value="1"/>
</dbReference>
<evidence type="ECO:0000256" key="4">
    <source>
        <dbReference type="ARBA" id="ARBA00022989"/>
    </source>
</evidence>
<dbReference type="VEuPathDB" id="TrichDB:TVAGG3_0923410"/>
<comment type="subcellular location">
    <subcellularLocation>
        <location evidence="1">Membrane</location>
        <topology evidence="1">Single-pass membrane protein</topology>
    </subcellularLocation>
</comment>
<keyword evidence="10" id="KW-1185">Reference proteome</keyword>
<dbReference type="AlphaFoldDB" id="A2EZK7"/>
<dbReference type="PROSITE" id="PS50192">
    <property type="entry name" value="T_SNARE"/>
    <property type="match status" value="1"/>
</dbReference>
<evidence type="ECO:0000256" key="6">
    <source>
        <dbReference type="SAM" id="Coils"/>
    </source>
</evidence>
<dbReference type="InParanoid" id="A2EZK7"/>
<dbReference type="RefSeq" id="XP_001314454.1">
    <property type="nucleotide sequence ID" value="XM_001314434.1"/>
</dbReference>
<evidence type="ECO:0000256" key="3">
    <source>
        <dbReference type="ARBA" id="ARBA00022692"/>
    </source>
</evidence>
<dbReference type="KEGG" id="tva:4759744"/>
<keyword evidence="6" id="KW-0175">Coiled coil</keyword>
<dbReference type="EMBL" id="DS113553">
    <property type="protein sequence ID" value="EAY01915.1"/>
    <property type="molecule type" value="Genomic_DNA"/>
</dbReference>
<feature type="domain" description="T-SNARE coiled-coil homology" evidence="8">
    <location>
        <begin position="9"/>
        <end position="71"/>
    </location>
</feature>
<proteinExistence type="predicted"/>
<dbReference type="Gene3D" id="1.20.5.110">
    <property type="match status" value="1"/>
</dbReference>
<keyword evidence="3 7" id="KW-0812">Transmembrane</keyword>
<evidence type="ECO:0000259" key="8">
    <source>
        <dbReference type="PROSITE" id="PS50192"/>
    </source>
</evidence>
<dbReference type="GO" id="GO:0005737">
    <property type="term" value="C:cytoplasm"/>
    <property type="evidence" value="ECO:0007669"/>
    <property type="project" value="UniProtKB-ARBA"/>
</dbReference>
<protein>
    <submittedName>
        <fullName evidence="9">SNARE domain containing protein</fullName>
    </submittedName>
</protein>
<dbReference type="InterPro" id="IPR000727">
    <property type="entry name" value="T_SNARE_dom"/>
</dbReference>
<dbReference type="Proteomes" id="UP000001542">
    <property type="component" value="Unassembled WGS sequence"/>
</dbReference>
<reference evidence="9" key="2">
    <citation type="journal article" date="2007" name="Science">
        <title>Draft genome sequence of the sexually transmitted pathogen Trichomonas vaginalis.</title>
        <authorList>
            <person name="Carlton J.M."/>
            <person name="Hirt R.P."/>
            <person name="Silva J.C."/>
            <person name="Delcher A.L."/>
            <person name="Schatz M."/>
            <person name="Zhao Q."/>
            <person name="Wortman J.R."/>
            <person name="Bidwell S.L."/>
            <person name="Alsmark U.C.M."/>
            <person name="Besteiro S."/>
            <person name="Sicheritz-Ponten T."/>
            <person name="Noel C.J."/>
            <person name="Dacks J.B."/>
            <person name="Foster P.G."/>
            <person name="Simillion C."/>
            <person name="Van de Peer Y."/>
            <person name="Miranda-Saavedra D."/>
            <person name="Barton G.J."/>
            <person name="Westrop G.D."/>
            <person name="Mueller S."/>
            <person name="Dessi D."/>
            <person name="Fiori P.L."/>
            <person name="Ren Q."/>
            <person name="Paulsen I."/>
            <person name="Zhang H."/>
            <person name="Bastida-Corcuera F.D."/>
            <person name="Simoes-Barbosa A."/>
            <person name="Brown M.T."/>
            <person name="Hayes R.D."/>
            <person name="Mukherjee M."/>
            <person name="Okumura C.Y."/>
            <person name="Schneider R."/>
            <person name="Smith A.J."/>
            <person name="Vanacova S."/>
            <person name="Villalvazo M."/>
            <person name="Haas B.J."/>
            <person name="Pertea M."/>
            <person name="Feldblyum T.V."/>
            <person name="Utterback T.R."/>
            <person name="Shu C.L."/>
            <person name="Osoegawa K."/>
            <person name="de Jong P.J."/>
            <person name="Hrdy I."/>
            <person name="Horvathova L."/>
            <person name="Zubacova Z."/>
            <person name="Dolezal P."/>
            <person name="Malik S.B."/>
            <person name="Logsdon J.M. Jr."/>
            <person name="Henze K."/>
            <person name="Gupta A."/>
            <person name="Wang C.C."/>
            <person name="Dunne R.L."/>
            <person name="Upcroft J.A."/>
            <person name="Upcroft P."/>
            <person name="White O."/>
            <person name="Salzberg S.L."/>
            <person name="Tang P."/>
            <person name="Chiu C.-H."/>
            <person name="Lee Y.-S."/>
            <person name="Embley T.M."/>
            <person name="Coombs G.H."/>
            <person name="Mottram J.C."/>
            <person name="Tachezy J."/>
            <person name="Fraser-Liggett C.M."/>
            <person name="Johnson P.J."/>
        </authorList>
    </citation>
    <scope>NUCLEOTIDE SEQUENCE [LARGE SCALE GENOMIC DNA]</scope>
    <source>
        <strain evidence="9">G3</strain>
    </source>
</reference>
<sequence length="98" mass="11186">MADYHAQTQQNLQRADQKLDALVDITAQQKYQAGQINTELKDQNQMISNINDKMDNADQKVVTATDNVNKLLKKKSSMIAFLFMILFLIGIVLVWVLM</sequence>
<evidence type="ECO:0000256" key="5">
    <source>
        <dbReference type="ARBA" id="ARBA00023136"/>
    </source>
</evidence>
<evidence type="ECO:0000256" key="7">
    <source>
        <dbReference type="SAM" id="Phobius"/>
    </source>
</evidence>
<keyword evidence="5 7" id="KW-0472">Membrane</keyword>
<dbReference type="OrthoDB" id="428895at2759"/>
<dbReference type="VEuPathDB" id="TrichDB:TVAG_068810"/>
<keyword evidence="2" id="KW-0813">Transport</keyword>
<dbReference type="GO" id="GO:0016020">
    <property type="term" value="C:membrane"/>
    <property type="evidence" value="ECO:0007669"/>
    <property type="project" value="UniProtKB-SubCell"/>
</dbReference>
<keyword evidence="4 7" id="KW-1133">Transmembrane helix</keyword>
<gene>
    <name evidence="9" type="ORF">TVAG_068810</name>
</gene>
<feature type="transmembrane region" description="Helical" evidence="7">
    <location>
        <begin position="79"/>
        <end position="97"/>
    </location>
</feature>
<feature type="coiled-coil region" evidence="6">
    <location>
        <begin position="5"/>
        <end position="74"/>
    </location>
</feature>
<accession>A2EZK7</accession>
<dbReference type="SUPFAM" id="SSF58038">
    <property type="entry name" value="SNARE fusion complex"/>
    <property type="match status" value="1"/>
</dbReference>
<evidence type="ECO:0000313" key="10">
    <source>
        <dbReference type="Proteomes" id="UP000001542"/>
    </source>
</evidence>